<sequence>MSLSLSLVTKPDSINAAEWEVQQIVERAKRSKEIMKVKIFAPYYMLSLLPLILTTYKLFDAGSERLRKGHIHRFQSKSFESSHKPSVAYSKK</sequence>
<comment type="caution">
    <text evidence="2">The sequence shown here is derived from an EMBL/GenBank/DDBJ whole genome shotgun (WGS) entry which is preliminary data.</text>
</comment>
<dbReference type="Proteomes" id="UP001162640">
    <property type="component" value="Unassembled WGS sequence"/>
</dbReference>
<dbReference type="EMBL" id="BLQM01000173">
    <property type="protein sequence ID" value="GMH72198.1"/>
    <property type="molecule type" value="Genomic_DNA"/>
</dbReference>
<evidence type="ECO:0000256" key="1">
    <source>
        <dbReference type="SAM" id="Phobius"/>
    </source>
</evidence>
<name>A0A9W7EB45_9STRA</name>
<evidence type="ECO:0000313" key="3">
    <source>
        <dbReference type="Proteomes" id="UP001162640"/>
    </source>
</evidence>
<keyword evidence="1" id="KW-0812">Transmembrane</keyword>
<reference evidence="3" key="1">
    <citation type="journal article" date="2023" name="Commun. Biol.">
        <title>Genome analysis of Parmales, the sister group of diatoms, reveals the evolutionary specialization of diatoms from phago-mixotrophs to photoautotrophs.</title>
        <authorList>
            <person name="Ban H."/>
            <person name="Sato S."/>
            <person name="Yoshikawa S."/>
            <person name="Yamada K."/>
            <person name="Nakamura Y."/>
            <person name="Ichinomiya M."/>
            <person name="Sato N."/>
            <person name="Blanc-Mathieu R."/>
            <person name="Endo H."/>
            <person name="Kuwata A."/>
            <person name="Ogata H."/>
        </authorList>
    </citation>
    <scope>NUCLEOTIDE SEQUENCE [LARGE SCALE GENOMIC DNA]</scope>
</reference>
<accession>A0A9W7EB45</accession>
<dbReference type="AlphaFoldDB" id="A0A9W7EB45"/>
<proteinExistence type="predicted"/>
<keyword evidence="1" id="KW-0472">Membrane</keyword>
<protein>
    <submittedName>
        <fullName evidence="2">Uncharacterized protein</fullName>
    </submittedName>
</protein>
<gene>
    <name evidence="2" type="ORF">TL16_g05855</name>
</gene>
<organism evidence="2 3">
    <name type="scientific">Triparma laevis f. inornata</name>
    <dbReference type="NCBI Taxonomy" id="1714386"/>
    <lineage>
        <taxon>Eukaryota</taxon>
        <taxon>Sar</taxon>
        <taxon>Stramenopiles</taxon>
        <taxon>Ochrophyta</taxon>
        <taxon>Bolidophyceae</taxon>
        <taxon>Parmales</taxon>
        <taxon>Triparmaceae</taxon>
        <taxon>Triparma</taxon>
    </lineage>
</organism>
<feature type="transmembrane region" description="Helical" evidence="1">
    <location>
        <begin position="39"/>
        <end position="59"/>
    </location>
</feature>
<keyword evidence="1" id="KW-1133">Transmembrane helix</keyword>
<evidence type="ECO:0000313" key="2">
    <source>
        <dbReference type="EMBL" id="GMH72198.1"/>
    </source>
</evidence>